<keyword evidence="2" id="KW-1185">Reference proteome</keyword>
<gene>
    <name evidence="1" type="ORF">RRG08_048563</name>
</gene>
<dbReference type="AlphaFoldDB" id="A0AAE1B5X8"/>
<dbReference type="Proteomes" id="UP001283361">
    <property type="component" value="Unassembled WGS sequence"/>
</dbReference>
<dbReference type="EMBL" id="JAWDGP010000534">
    <property type="protein sequence ID" value="KAK3799840.1"/>
    <property type="molecule type" value="Genomic_DNA"/>
</dbReference>
<accession>A0AAE1B5X8</accession>
<reference evidence="1" key="1">
    <citation type="journal article" date="2023" name="G3 (Bethesda)">
        <title>A reference genome for the long-term kleptoplast-retaining sea slug Elysia crispata morphotype clarki.</title>
        <authorList>
            <person name="Eastman K.E."/>
            <person name="Pendleton A.L."/>
            <person name="Shaikh M.A."/>
            <person name="Suttiyut T."/>
            <person name="Ogas R."/>
            <person name="Tomko P."/>
            <person name="Gavelis G."/>
            <person name="Widhalm J.R."/>
            <person name="Wisecaver J.H."/>
        </authorList>
    </citation>
    <scope>NUCLEOTIDE SEQUENCE</scope>
    <source>
        <strain evidence="1">ECLA1</strain>
    </source>
</reference>
<proteinExistence type="predicted"/>
<organism evidence="1 2">
    <name type="scientific">Elysia crispata</name>
    <name type="common">lettuce slug</name>
    <dbReference type="NCBI Taxonomy" id="231223"/>
    <lineage>
        <taxon>Eukaryota</taxon>
        <taxon>Metazoa</taxon>
        <taxon>Spiralia</taxon>
        <taxon>Lophotrochozoa</taxon>
        <taxon>Mollusca</taxon>
        <taxon>Gastropoda</taxon>
        <taxon>Heterobranchia</taxon>
        <taxon>Euthyneura</taxon>
        <taxon>Panpulmonata</taxon>
        <taxon>Sacoglossa</taxon>
        <taxon>Placobranchoidea</taxon>
        <taxon>Plakobranchidae</taxon>
        <taxon>Elysia</taxon>
    </lineage>
</organism>
<name>A0AAE1B5X8_9GAST</name>
<sequence length="226" mass="26046">MNSEDEKNGASGSRWTVGMRRMEHVVKMDSRDEKNGASGSRWTVRMRRMDQLQVVPPDISYHHRKNAARTEERKSNMKLLPPRSVWIYKSVTNCQWCGCWLEAQIVGTAGFSQNLNLREHDRYARFSQSLNSREHDRNAGFSQNLNSREHDRHAGFLQNLNSREHDKYAAQARPKLPRKNIKQVHFFSPEKLRQARISLGVAISSATGGPDRILQHKKDLVTETAP</sequence>
<evidence type="ECO:0000313" key="2">
    <source>
        <dbReference type="Proteomes" id="UP001283361"/>
    </source>
</evidence>
<comment type="caution">
    <text evidence="1">The sequence shown here is derived from an EMBL/GenBank/DDBJ whole genome shotgun (WGS) entry which is preliminary data.</text>
</comment>
<protein>
    <submittedName>
        <fullName evidence="1">Uncharacterized protein</fullName>
    </submittedName>
</protein>
<evidence type="ECO:0000313" key="1">
    <source>
        <dbReference type="EMBL" id="KAK3799840.1"/>
    </source>
</evidence>